<dbReference type="GO" id="GO:0005886">
    <property type="term" value="C:plasma membrane"/>
    <property type="evidence" value="ECO:0007669"/>
    <property type="project" value="TreeGrafter"/>
</dbReference>
<sequence>MPLSGTYEPPATDFVRQQIETFEASDGADGNTMGGKPVVVVTMQGARSGNLRKACLMRVEHEGEYALIASMGGAPRHPAWYHNIIAHPHVELQDGAVRKDYDAREVHGEERELWWQRAAEVWPDYNEYQTKTDRIIPVLVLAPRT</sequence>
<dbReference type="NCBIfam" id="TIGR00026">
    <property type="entry name" value="hi_GC_TIGR00026"/>
    <property type="match status" value="1"/>
</dbReference>
<dbReference type="AlphaFoldDB" id="A0A927JF09"/>
<dbReference type="Proteomes" id="UP000642993">
    <property type="component" value="Unassembled WGS sequence"/>
</dbReference>
<dbReference type="RefSeq" id="WP_192040233.1">
    <property type="nucleotide sequence ID" value="NZ_JACYWE010000010.1"/>
</dbReference>
<reference evidence="3" key="1">
    <citation type="submission" date="2020-09" db="EMBL/GenBank/DDBJ databases">
        <title>Hoyosella lacisalsi sp. nov., a halotolerant actinobacterium isolated from soil of Lake Gudzhirganskoe.</title>
        <authorList>
            <person name="Yang Q."/>
            <person name="Guo P.Y."/>
            <person name="Liu S.W."/>
            <person name="Li F.N."/>
            <person name="Sun C.H."/>
        </authorList>
    </citation>
    <scope>NUCLEOTIDE SEQUENCE</scope>
    <source>
        <strain evidence="3">G463</strain>
    </source>
</reference>
<comment type="similarity">
    <text evidence="1">Belongs to the F420H(2)-dependent quinone reductase family.</text>
</comment>
<comment type="caution">
    <text evidence="3">The sequence shown here is derived from an EMBL/GenBank/DDBJ whole genome shotgun (WGS) entry which is preliminary data.</text>
</comment>
<evidence type="ECO:0000256" key="1">
    <source>
        <dbReference type="ARBA" id="ARBA00008710"/>
    </source>
</evidence>
<dbReference type="GO" id="GO:0016491">
    <property type="term" value="F:oxidoreductase activity"/>
    <property type="evidence" value="ECO:0007669"/>
    <property type="project" value="InterPro"/>
</dbReference>
<dbReference type="Gene3D" id="2.30.110.10">
    <property type="entry name" value="Electron Transport, Fmn-binding Protein, Chain A"/>
    <property type="match status" value="1"/>
</dbReference>
<accession>A0A927JF09</accession>
<evidence type="ECO:0000313" key="3">
    <source>
        <dbReference type="EMBL" id="MBD8507780.1"/>
    </source>
</evidence>
<dbReference type="InterPro" id="IPR004378">
    <property type="entry name" value="F420H2_quin_Rdtase"/>
</dbReference>
<dbReference type="PANTHER" id="PTHR39428">
    <property type="entry name" value="F420H(2)-DEPENDENT QUINONE REDUCTASE RV1261C"/>
    <property type="match status" value="1"/>
</dbReference>
<dbReference type="GO" id="GO:0070967">
    <property type="term" value="F:coenzyme F420 binding"/>
    <property type="evidence" value="ECO:0007669"/>
    <property type="project" value="TreeGrafter"/>
</dbReference>
<keyword evidence="4" id="KW-1185">Reference proteome</keyword>
<dbReference type="Pfam" id="PF04075">
    <property type="entry name" value="F420H2_quin_red"/>
    <property type="match status" value="1"/>
</dbReference>
<dbReference type="EMBL" id="JACYWE010000010">
    <property type="protein sequence ID" value="MBD8507780.1"/>
    <property type="molecule type" value="Genomic_DNA"/>
</dbReference>
<organism evidence="3 4">
    <name type="scientific">Lolliginicoccus lacisalsi</name>
    <dbReference type="NCBI Taxonomy" id="2742202"/>
    <lineage>
        <taxon>Bacteria</taxon>
        <taxon>Bacillati</taxon>
        <taxon>Actinomycetota</taxon>
        <taxon>Actinomycetes</taxon>
        <taxon>Mycobacteriales</taxon>
        <taxon>Hoyosellaceae</taxon>
        <taxon>Lolliginicoccus</taxon>
    </lineage>
</organism>
<comment type="catalytic activity">
    <reaction evidence="2">
        <text>oxidized coenzyme F420-(gamma-L-Glu)(n) + a quinol + H(+) = reduced coenzyme F420-(gamma-L-Glu)(n) + a quinone</text>
        <dbReference type="Rhea" id="RHEA:39663"/>
        <dbReference type="Rhea" id="RHEA-COMP:12939"/>
        <dbReference type="Rhea" id="RHEA-COMP:14378"/>
        <dbReference type="ChEBI" id="CHEBI:15378"/>
        <dbReference type="ChEBI" id="CHEBI:24646"/>
        <dbReference type="ChEBI" id="CHEBI:132124"/>
        <dbReference type="ChEBI" id="CHEBI:133980"/>
        <dbReference type="ChEBI" id="CHEBI:139511"/>
    </reaction>
</comment>
<proteinExistence type="inferred from homology"/>
<dbReference type="PANTHER" id="PTHR39428:SF3">
    <property type="entry name" value="DEAZAFLAVIN-DEPENDENT NITROREDUCTASE"/>
    <property type="match status" value="1"/>
</dbReference>
<name>A0A927JF09_9ACTN</name>
<evidence type="ECO:0000256" key="2">
    <source>
        <dbReference type="ARBA" id="ARBA00049106"/>
    </source>
</evidence>
<evidence type="ECO:0000313" key="4">
    <source>
        <dbReference type="Proteomes" id="UP000642993"/>
    </source>
</evidence>
<protein>
    <submittedName>
        <fullName evidence="3">Nitroreductase family deazaflavin-dependent oxidoreductase</fullName>
    </submittedName>
</protein>
<dbReference type="InterPro" id="IPR012349">
    <property type="entry name" value="Split_barrel_FMN-bd"/>
</dbReference>
<gene>
    <name evidence="3" type="ORF">HT102_14925</name>
</gene>